<organism evidence="1 2">
    <name type="scientific">Cercophora newfieldiana</name>
    <dbReference type="NCBI Taxonomy" id="92897"/>
    <lineage>
        <taxon>Eukaryota</taxon>
        <taxon>Fungi</taxon>
        <taxon>Dikarya</taxon>
        <taxon>Ascomycota</taxon>
        <taxon>Pezizomycotina</taxon>
        <taxon>Sordariomycetes</taxon>
        <taxon>Sordariomycetidae</taxon>
        <taxon>Sordariales</taxon>
        <taxon>Lasiosphaeriaceae</taxon>
        <taxon>Cercophora</taxon>
    </lineage>
</organism>
<accession>A0AA39XWB8</accession>
<evidence type="ECO:0000313" key="1">
    <source>
        <dbReference type="EMBL" id="KAK0641463.1"/>
    </source>
</evidence>
<evidence type="ECO:0000313" key="2">
    <source>
        <dbReference type="Proteomes" id="UP001174936"/>
    </source>
</evidence>
<keyword evidence="2" id="KW-1185">Reference proteome</keyword>
<dbReference type="AlphaFoldDB" id="A0AA39XWB8"/>
<gene>
    <name evidence="1" type="ORF">B0T16DRAFT_393733</name>
</gene>
<name>A0AA39XWB8_9PEZI</name>
<proteinExistence type="predicted"/>
<comment type="caution">
    <text evidence="1">The sequence shown here is derived from an EMBL/GenBank/DDBJ whole genome shotgun (WGS) entry which is preliminary data.</text>
</comment>
<reference evidence="1" key="1">
    <citation type="submission" date="2023-06" db="EMBL/GenBank/DDBJ databases">
        <title>Genome-scale phylogeny and comparative genomics of the fungal order Sordariales.</title>
        <authorList>
            <consortium name="Lawrence Berkeley National Laboratory"/>
            <person name="Hensen N."/>
            <person name="Bonometti L."/>
            <person name="Westerberg I."/>
            <person name="Brannstrom I.O."/>
            <person name="Guillou S."/>
            <person name="Cros-Aarteil S."/>
            <person name="Calhoun S."/>
            <person name="Haridas S."/>
            <person name="Kuo A."/>
            <person name="Mondo S."/>
            <person name="Pangilinan J."/>
            <person name="Riley R."/>
            <person name="Labutti K."/>
            <person name="Andreopoulos B."/>
            <person name="Lipzen A."/>
            <person name="Chen C."/>
            <person name="Yanf M."/>
            <person name="Daum C."/>
            <person name="Ng V."/>
            <person name="Clum A."/>
            <person name="Steindorff A."/>
            <person name="Ohm R."/>
            <person name="Martin F."/>
            <person name="Silar P."/>
            <person name="Natvig D."/>
            <person name="Lalanne C."/>
            <person name="Gautier V."/>
            <person name="Ament-Velasquez S.L."/>
            <person name="Kruys A."/>
            <person name="Hutchinson M.I."/>
            <person name="Powell A.J."/>
            <person name="Barry K."/>
            <person name="Miller A.N."/>
            <person name="Grigoriev I.V."/>
            <person name="Debuchy R."/>
            <person name="Gladieux P."/>
            <person name="Thoren M.H."/>
            <person name="Johannesson H."/>
        </authorList>
    </citation>
    <scope>NUCLEOTIDE SEQUENCE</scope>
    <source>
        <strain evidence="1">SMH2532-1</strain>
    </source>
</reference>
<dbReference type="Proteomes" id="UP001174936">
    <property type="component" value="Unassembled WGS sequence"/>
</dbReference>
<dbReference type="EMBL" id="JAULSV010000006">
    <property type="protein sequence ID" value="KAK0641463.1"/>
    <property type="molecule type" value="Genomic_DNA"/>
</dbReference>
<protein>
    <submittedName>
        <fullName evidence="1">Uncharacterized protein</fullName>
    </submittedName>
</protein>
<sequence length="126" mass="14250">MPEFNVLICLLPPRVHGTDNPIVYNLLLYLFHCISHGTYKSVIPKEKPKYSSENVTVVIPAIHNDFEALKASLDSILALQSCKVNPGDYRGEGKHKSLDFLGGFKNEKWGEYILNADDGNFVTRWQ</sequence>